<keyword evidence="3 6" id="KW-0238">DNA-binding</keyword>
<accession>A0AAG5DAZ4</accession>
<sequence>MKRKQRRYRTTFNSLQLQELERAFQRTHYPDVFFREELAVRIDLTEARVQVWFQNRRAKWRKSEKTSADGVGPTGEQDSPDQPGSELALATPASSAGLCGAVDEGDLVGGGGGNTVMGDVGAILIATTGEPSSDRGRMDGLGDEDDDLGVPDGVLHDMARGLKAQHQSMVTASGLGSLGRSDALCESQHQHSIQQHLQQQQQPAGPGPRTTLLDSVDIVLPGAGSSSSGLTFDAASLQGMALGLQDGTSGGSGEAGSGAGGYSLVDSVELPRLTIGPLASPGRLSPNLFLNLNFDHLNSLDGSRSSSLTFEWNSFTGASSNNTSANSNKLTASGNGSYLTLNGSGTDGLEPGSASVMAVSSGGASDRSLAGPDSIVEGCDSPQLHQHPQHQSHQQQQHQHNHLHHQQQQHHQHPVSVYDDEMKFLHVDHFGAMESFKHESLFNLDHTLLSSAGSHSDQTSSLLQLHHQQQQQQQQHHHQQQHSQHHHQQQQFGSHSTQKGSTHQQSQQPHQHHSHQQQQHHHSSHHLQHQHHHPQHHQHHHHSHLGVLVDELTGGFPSVLSDHSSGPGDEDGGPTGHIAPDDSQQRASPSELLDLERPINIHISVADGLDHLHPSGKF</sequence>
<feature type="region of interest" description="Disordered" evidence="8">
    <location>
        <begin position="352"/>
        <end position="414"/>
    </location>
</feature>
<evidence type="ECO:0000256" key="3">
    <source>
        <dbReference type="ARBA" id="ARBA00023125"/>
    </source>
</evidence>
<keyword evidence="5 6" id="KW-0539">Nucleus</keyword>
<dbReference type="Pfam" id="PF00046">
    <property type="entry name" value="Homeodomain"/>
    <property type="match status" value="1"/>
</dbReference>
<dbReference type="PROSITE" id="PS00027">
    <property type="entry name" value="HOMEOBOX_1"/>
    <property type="match status" value="1"/>
</dbReference>
<evidence type="ECO:0000256" key="5">
    <source>
        <dbReference type="ARBA" id="ARBA00023242"/>
    </source>
</evidence>
<reference evidence="10" key="1">
    <citation type="submission" date="2024-04" db="UniProtKB">
        <authorList>
            <consortium name="EnsemblMetazoa"/>
        </authorList>
    </citation>
    <scope>IDENTIFICATION</scope>
    <source>
        <strain evidence="10">EBRO</strain>
    </source>
</reference>
<feature type="compositionally biased region" description="Basic residues" evidence="8">
    <location>
        <begin position="399"/>
        <end position="413"/>
    </location>
</feature>
<protein>
    <recommendedName>
        <fullName evidence="9">Homeobox domain-containing protein</fullName>
    </recommendedName>
</protein>
<feature type="domain" description="Homeobox" evidence="9">
    <location>
        <begin position="3"/>
        <end position="63"/>
    </location>
</feature>
<dbReference type="AlphaFoldDB" id="A0AAG5DAZ4"/>
<dbReference type="CDD" id="cd00086">
    <property type="entry name" value="homeodomain"/>
    <property type="match status" value="1"/>
</dbReference>
<evidence type="ECO:0000256" key="8">
    <source>
        <dbReference type="SAM" id="MobiDB-lite"/>
    </source>
</evidence>
<dbReference type="SUPFAM" id="SSF46689">
    <property type="entry name" value="Homeodomain-like"/>
    <property type="match status" value="1"/>
</dbReference>
<proteinExistence type="predicted"/>
<comment type="subcellular location">
    <subcellularLocation>
        <location evidence="1 6 7">Nucleus</location>
    </subcellularLocation>
</comment>
<dbReference type="FunFam" id="1.10.10.60:FF:000102">
    <property type="entry name" value="Aristaless related homeobox"/>
    <property type="match status" value="1"/>
</dbReference>
<evidence type="ECO:0000256" key="1">
    <source>
        <dbReference type="ARBA" id="ARBA00004123"/>
    </source>
</evidence>
<feature type="region of interest" description="Disordered" evidence="8">
    <location>
        <begin position="185"/>
        <end position="211"/>
    </location>
</feature>
<dbReference type="PANTHER" id="PTHR24329">
    <property type="entry name" value="HOMEOBOX PROTEIN ARISTALESS"/>
    <property type="match status" value="1"/>
</dbReference>
<dbReference type="PROSITE" id="PS50071">
    <property type="entry name" value="HOMEOBOX_2"/>
    <property type="match status" value="1"/>
</dbReference>
<evidence type="ECO:0000313" key="10">
    <source>
        <dbReference type="EnsemblMetazoa" id="ENSAATROPP008416"/>
    </source>
</evidence>
<feature type="compositionally biased region" description="Low complexity" evidence="8">
    <location>
        <begin position="460"/>
        <end position="474"/>
    </location>
</feature>
<keyword evidence="2" id="KW-0217">Developmental protein</keyword>
<feature type="compositionally biased region" description="Polar residues" evidence="8">
    <location>
        <begin position="492"/>
        <end position="502"/>
    </location>
</feature>
<evidence type="ECO:0000259" key="9">
    <source>
        <dbReference type="PROSITE" id="PS50071"/>
    </source>
</evidence>
<evidence type="ECO:0000256" key="4">
    <source>
        <dbReference type="ARBA" id="ARBA00023155"/>
    </source>
</evidence>
<feature type="compositionally biased region" description="Low complexity" evidence="8">
    <location>
        <begin position="381"/>
        <end position="398"/>
    </location>
</feature>
<name>A0AAG5DAZ4_ANOAO</name>
<dbReference type="SMART" id="SM00389">
    <property type="entry name" value="HOX"/>
    <property type="match status" value="1"/>
</dbReference>
<dbReference type="Gene3D" id="1.10.10.60">
    <property type="entry name" value="Homeodomain-like"/>
    <property type="match status" value="1"/>
</dbReference>
<feature type="compositionally biased region" description="Basic residues" evidence="8">
    <location>
        <begin position="510"/>
        <end position="544"/>
    </location>
</feature>
<evidence type="ECO:0000256" key="6">
    <source>
        <dbReference type="PROSITE-ProRule" id="PRU00108"/>
    </source>
</evidence>
<dbReference type="InterPro" id="IPR009057">
    <property type="entry name" value="Homeodomain-like_sf"/>
</dbReference>
<evidence type="ECO:0000256" key="7">
    <source>
        <dbReference type="RuleBase" id="RU000682"/>
    </source>
</evidence>
<dbReference type="PANTHER" id="PTHR24329:SF543">
    <property type="entry name" value="FI01017P-RELATED"/>
    <property type="match status" value="1"/>
</dbReference>
<dbReference type="GO" id="GO:0000977">
    <property type="term" value="F:RNA polymerase II transcription regulatory region sequence-specific DNA binding"/>
    <property type="evidence" value="ECO:0007669"/>
    <property type="project" value="TreeGrafter"/>
</dbReference>
<keyword evidence="4 6" id="KW-0371">Homeobox</keyword>
<feature type="compositionally biased region" description="Low complexity" evidence="8">
    <location>
        <begin position="190"/>
        <end position="202"/>
    </location>
</feature>
<feature type="DNA-binding region" description="Homeobox" evidence="6">
    <location>
        <begin position="5"/>
        <end position="64"/>
    </location>
</feature>
<dbReference type="Proteomes" id="UP000075880">
    <property type="component" value="Unassembled WGS sequence"/>
</dbReference>
<organism evidence="10 11">
    <name type="scientific">Anopheles atroparvus</name>
    <name type="common">European mosquito</name>
    <dbReference type="NCBI Taxonomy" id="41427"/>
    <lineage>
        <taxon>Eukaryota</taxon>
        <taxon>Metazoa</taxon>
        <taxon>Ecdysozoa</taxon>
        <taxon>Arthropoda</taxon>
        <taxon>Hexapoda</taxon>
        <taxon>Insecta</taxon>
        <taxon>Pterygota</taxon>
        <taxon>Neoptera</taxon>
        <taxon>Endopterygota</taxon>
        <taxon>Diptera</taxon>
        <taxon>Nematocera</taxon>
        <taxon>Culicoidea</taxon>
        <taxon>Culicidae</taxon>
        <taxon>Anophelinae</taxon>
        <taxon>Anopheles</taxon>
    </lineage>
</organism>
<feature type="compositionally biased region" description="Basic residues" evidence="8">
    <location>
        <begin position="475"/>
        <end position="488"/>
    </location>
</feature>
<feature type="region of interest" description="Disordered" evidence="8">
    <location>
        <begin position="452"/>
        <end position="588"/>
    </location>
</feature>
<dbReference type="GO" id="GO:0005634">
    <property type="term" value="C:nucleus"/>
    <property type="evidence" value="ECO:0007669"/>
    <property type="project" value="UniProtKB-SubCell"/>
</dbReference>
<dbReference type="GO" id="GO:0000981">
    <property type="term" value="F:DNA-binding transcription factor activity, RNA polymerase II-specific"/>
    <property type="evidence" value="ECO:0007669"/>
    <property type="project" value="InterPro"/>
</dbReference>
<dbReference type="EnsemblMetazoa" id="ENSAATROPT009303">
    <property type="protein sequence ID" value="ENSAATROPP008416"/>
    <property type="gene ID" value="ENSAATROPG007579"/>
</dbReference>
<keyword evidence="11" id="KW-1185">Reference proteome</keyword>
<evidence type="ECO:0000313" key="11">
    <source>
        <dbReference type="Proteomes" id="UP000075880"/>
    </source>
</evidence>
<dbReference type="InterPro" id="IPR001356">
    <property type="entry name" value="HD"/>
</dbReference>
<feature type="compositionally biased region" description="Low complexity" evidence="8">
    <location>
        <begin position="352"/>
        <end position="365"/>
    </location>
</feature>
<feature type="region of interest" description="Disordered" evidence="8">
    <location>
        <begin position="62"/>
        <end position="88"/>
    </location>
</feature>
<evidence type="ECO:0000256" key="2">
    <source>
        <dbReference type="ARBA" id="ARBA00022473"/>
    </source>
</evidence>
<dbReference type="InterPro" id="IPR050649">
    <property type="entry name" value="Paired_Homeobox_TFs"/>
</dbReference>
<dbReference type="InterPro" id="IPR017970">
    <property type="entry name" value="Homeobox_CS"/>
</dbReference>